<reference evidence="3" key="1">
    <citation type="submission" date="2025-08" db="UniProtKB">
        <authorList>
            <consortium name="RefSeq"/>
        </authorList>
    </citation>
    <scope>IDENTIFICATION</scope>
</reference>
<dbReference type="GO" id="GO:0010972">
    <property type="term" value="P:negative regulation of G2/M transition of mitotic cell cycle"/>
    <property type="evidence" value="ECO:0007669"/>
    <property type="project" value="InterPro"/>
</dbReference>
<dbReference type="GeneID" id="102369094"/>
<evidence type="ECO:0000313" key="3">
    <source>
        <dbReference type="RefSeq" id="XP_025068075.1"/>
    </source>
</evidence>
<accession>A0A3Q0HC92</accession>
<gene>
    <name evidence="3" type="primary">MIIP</name>
</gene>
<name>A0A3Q0HC92_ALLSI</name>
<protein>
    <submittedName>
        <fullName evidence="3">Migration and invasion-inhibitory protein</fullName>
    </submittedName>
</protein>
<keyword evidence="2" id="KW-1185">Reference proteome</keyword>
<dbReference type="AlphaFoldDB" id="A0A3Q0HC92"/>
<dbReference type="Proteomes" id="UP000189705">
    <property type="component" value="Unplaced"/>
</dbReference>
<dbReference type="GO" id="GO:0030336">
    <property type="term" value="P:negative regulation of cell migration"/>
    <property type="evidence" value="ECO:0007669"/>
    <property type="project" value="InterPro"/>
</dbReference>
<dbReference type="PANTHER" id="PTHR34831:SF1">
    <property type="entry name" value="MIGRATION AND INVASION-INHIBITORY PROTEIN"/>
    <property type="match status" value="1"/>
</dbReference>
<feature type="region of interest" description="Disordered" evidence="1">
    <location>
        <begin position="1"/>
        <end position="232"/>
    </location>
</feature>
<dbReference type="KEGG" id="asn:102369094"/>
<feature type="compositionally biased region" description="Basic and acidic residues" evidence="1">
    <location>
        <begin position="1"/>
        <end position="12"/>
    </location>
</feature>
<sequence>GTRSCRCRERRGVSRGNSRKRGRGSWDRRCLGREGPARPLPGQRHPLAPARCLSSRLLKAPRGAPRRGLHPASRIPPSSRGWVPPGEAAATSSSATCVRREAGGSALGAHSKENRGLVTEGTSEPETLVSVAPSPSAARAALCSPAKPTVRGREGRGASRPRTSIQRAAAAEGDSLGAERSCTPAAVGTRCARGASRAAGDSRSPEGESLLPGQRESSERFVTLRSPQEKGRVGTKLEPVLNQTQAEENGEHPVLVREPRRPKSILLMPQCREAKKEAGHVTFQDNLEEYTIPEESWSVRPLLGYDWIAGLLETDSSVSEKSEQYFAELKEFRLVNKEACVYEQCLEPESLDYLAPEQDVDLVPTSHQCIYCYRLNKRLFPVPVDSASACPICKTPRAQRPPETLEEPAFIRVSIPRATLLPAHKYKIHRRKSFEAADNLALPSHCLVGWENVIPFGSPTMSSLDLRTSLEEKPTDPFPSELGIQSVRRN</sequence>
<feature type="compositionally biased region" description="Basic and acidic residues" evidence="1">
    <location>
        <begin position="24"/>
        <end position="36"/>
    </location>
</feature>
<dbReference type="InParanoid" id="A0A3Q0HC92"/>
<evidence type="ECO:0000256" key="1">
    <source>
        <dbReference type="SAM" id="MobiDB-lite"/>
    </source>
</evidence>
<dbReference type="STRING" id="38654.A0A3Q0HC92"/>
<feature type="region of interest" description="Disordered" evidence="1">
    <location>
        <begin position="470"/>
        <end position="490"/>
    </location>
</feature>
<dbReference type="CTD" id="60672"/>
<organism evidence="2 3">
    <name type="scientific">Alligator sinensis</name>
    <name type="common">Chinese alligator</name>
    <dbReference type="NCBI Taxonomy" id="38654"/>
    <lineage>
        <taxon>Eukaryota</taxon>
        <taxon>Metazoa</taxon>
        <taxon>Chordata</taxon>
        <taxon>Craniata</taxon>
        <taxon>Vertebrata</taxon>
        <taxon>Euteleostomi</taxon>
        <taxon>Archelosauria</taxon>
        <taxon>Archosauria</taxon>
        <taxon>Crocodylia</taxon>
        <taxon>Alligatoridae</taxon>
        <taxon>Alligatorinae</taxon>
        <taxon>Alligator</taxon>
    </lineage>
</organism>
<feature type="compositionally biased region" description="Low complexity" evidence="1">
    <location>
        <begin position="130"/>
        <end position="148"/>
    </location>
</feature>
<feature type="non-terminal residue" evidence="3">
    <location>
        <position position="1"/>
    </location>
</feature>
<evidence type="ECO:0000313" key="2">
    <source>
        <dbReference type="Proteomes" id="UP000189705"/>
    </source>
</evidence>
<dbReference type="PANTHER" id="PTHR34831">
    <property type="entry name" value="MIGRATION AND INVASION-INHIBITORY PROTEIN"/>
    <property type="match status" value="1"/>
</dbReference>
<dbReference type="InterPro" id="IPR031466">
    <property type="entry name" value="MIIP"/>
</dbReference>
<dbReference type="Pfam" id="PF15734">
    <property type="entry name" value="MIIP"/>
    <property type="match status" value="1"/>
</dbReference>
<dbReference type="RefSeq" id="XP_025068075.1">
    <property type="nucleotide sequence ID" value="XM_025212290.1"/>
</dbReference>
<proteinExistence type="predicted"/>
<feature type="compositionally biased region" description="Low complexity" evidence="1">
    <location>
        <begin position="188"/>
        <end position="202"/>
    </location>
</feature>